<reference evidence="3" key="2">
    <citation type="submission" date="2020-09" db="EMBL/GenBank/DDBJ databases">
        <authorList>
            <person name="Sun Q."/>
            <person name="Zhou Y."/>
        </authorList>
    </citation>
    <scope>NUCLEOTIDE SEQUENCE</scope>
    <source>
        <strain evidence="3">CGMCC 1.12698</strain>
    </source>
</reference>
<keyword evidence="2" id="KW-0812">Transmembrane</keyword>
<feature type="transmembrane region" description="Helical" evidence="2">
    <location>
        <begin position="47"/>
        <end position="70"/>
    </location>
</feature>
<evidence type="ECO:0000256" key="1">
    <source>
        <dbReference type="SAM" id="MobiDB-lite"/>
    </source>
</evidence>
<feature type="compositionally biased region" description="Polar residues" evidence="1">
    <location>
        <begin position="22"/>
        <end position="35"/>
    </location>
</feature>
<accession>A0A917ENK3</accession>
<feature type="region of interest" description="Disordered" evidence="1">
    <location>
        <begin position="1"/>
        <end position="35"/>
    </location>
</feature>
<evidence type="ECO:0000313" key="3">
    <source>
        <dbReference type="EMBL" id="GGE59929.1"/>
    </source>
</evidence>
<dbReference type="EMBL" id="BMFK01000001">
    <property type="protein sequence ID" value="GGE59929.1"/>
    <property type="molecule type" value="Genomic_DNA"/>
</dbReference>
<keyword evidence="2" id="KW-1133">Transmembrane helix</keyword>
<evidence type="ECO:0000313" key="4">
    <source>
        <dbReference type="Proteomes" id="UP000605259"/>
    </source>
</evidence>
<gene>
    <name evidence="3" type="ORF">GCM10007140_07910</name>
</gene>
<keyword evidence="2" id="KW-0472">Membrane</keyword>
<keyword evidence="4" id="KW-1185">Reference proteome</keyword>
<protein>
    <recommendedName>
        <fullName evidence="5">Phage capsid protein</fullName>
    </recommendedName>
</protein>
<comment type="caution">
    <text evidence="3">The sequence shown here is derived from an EMBL/GenBank/DDBJ whole genome shotgun (WGS) entry which is preliminary data.</text>
</comment>
<dbReference type="Proteomes" id="UP000605259">
    <property type="component" value="Unassembled WGS sequence"/>
</dbReference>
<dbReference type="AlphaFoldDB" id="A0A917ENK3"/>
<name>A0A917ENK3_9BACI</name>
<sequence>MNEAKETPEEKREKLRQEELKNNPTGNLNDSVTRSQTGGLADLVGSLGWKGTGIIILVLILGLIVASLLLK</sequence>
<feature type="compositionally biased region" description="Basic and acidic residues" evidence="1">
    <location>
        <begin position="1"/>
        <end position="21"/>
    </location>
</feature>
<dbReference type="Pfam" id="PF19893">
    <property type="entry name" value="DUF6366"/>
    <property type="match status" value="1"/>
</dbReference>
<organism evidence="3 4">
    <name type="scientific">Priestia taiwanensis</name>
    <dbReference type="NCBI Taxonomy" id="1347902"/>
    <lineage>
        <taxon>Bacteria</taxon>
        <taxon>Bacillati</taxon>
        <taxon>Bacillota</taxon>
        <taxon>Bacilli</taxon>
        <taxon>Bacillales</taxon>
        <taxon>Bacillaceae</taxon>
        <taxon>Priestia</taxon>
    </lineage>
</organism>
<reference evidence="3" key="1">
    <citation type="journal article" date="2014" name="Int. J. Syst. Evol. Microbiol.">
        <title>Complete genome sequence of Corynebacterium casei LMG S-19264T (=DSM 44701T), isolated from a smear-ripened cheese.</title>
        <authorList>
            <consortium name="US DOE Joint Genome Institute (JGI-PGF)"/>
            <person name="Walter F."/>
            <person name="Albersmeier A."/>
            <person name="Kalinowski J."/>
            <person name="Ruckert C."/>
        </authorList>
    </citation>
    <scope>NUCLEOTIDE SEQUENCE</scope>
    <source>
        <strain evidence="3">CGMCC 1.12698</strain>
    </source>
</reference>
<evidence type="ECO:0000256" key="2">
    <source>
        <dbReference type="SAM" id="Phobius"/>
    </source>
</evidence>
<proteinExistence type="predicted"/>
<evidence type="ECO:0008006" key="5">
    <source>
        <dbReference type="Google" id="ProtNLM"/>
    </source>
</evidence>
<dbReference type="InterPro" id="IPR045946">
    <property type="entry name" value="DUF6366"/>
</dbReference>
<dbReference type="RefSeq" id="WP_188387125.1">
    <property type="nucleotide sequence ID" value="NZ_BMFK01000001.1"/>
</dbReference>